<dbReference type="AlphaFoldDB" id="A0A2A2IIQ9"/>
<evidence type="ECO:0000256" key="3">
    <source>
        <dbReference type="ARBA" id="ARBA00023015"/>
    </source>
</evidence>
<dbReference type="Gene3D" id="1.10.260.40">
    <property type="entry name" value="lambda repressor-like DNA-binding domains"/>
    <property type="match status" value="1"/>
</dbReference>
<dbReference type="RefSeq" id="WP_095653577.1">
    <property type="nucleotide sequence ID" value="NZ_NPOA01000001.1"/>
</dbReference>
<dbReference type="Pfam" id="PF13377">
    <property type="entry name" value="Peripla_BP_3"/>
    <property type="match status" value="1"/>
</dbReference>
<keyword evidence="2" id="KW-0678">Repressor</keyword>
<evidence type="ECO:0000256" key="1">
    <source>
        <dbReference type="ARBA" id="ARBA00019435"/>
    </source>
</evidence>
<dbReference type="CDD" id="cd01392">
    <property type="entry name" value="HTH_LacI"/>
    <property type="match status" value="1"/>
</dbReference>
<keyword evidence="5" id="KW-0804">Transcription</keyword>
<reference evidence="7 8" key="1">
    <citation type="submission" date="2017-08" db="EMBL/GenBank/DDBJ databases">
        <title>Virgibacillus indicus sp. nov. and Virgibacillus profoundi sp. nov, two moderately halophilic bacteria isolated from marine sediment by using the Microfluidic Streak Plate.</title>
        <authorList>
            <person name="Xu B."/>
            <person name="Hu B."/>
            <person name="Wang J."/>
            <person name="Zhu Y."/>
            <person name="Huang L."/>
            <person name="Du W."/>
            <person name="Huang Y."/>
        </authorList>
    </citation>
    <scope>NUCLEOTIDE SEQUENCE [LARGE SCALE GENOMIC DNA]</scope>
    <source>
        <strain evidence="7 8">IO3-P3-H5</strain>
    </source>
</reference>
<dbReference type="InterPro" id="IPR000843">
    <property type="entry name" value="HTH_LacI"/>
</dbReference>
<dbReference type="SUPFAM" id="SSF47413">
    <property type="entry name" value="lambda repressor-like DNA-binding domains"/>
    <property type="match status" value="1"/>
</dbReference>
<dbReference type="EMBL" id="NPOA01000001">
    <property type="protein sequence ID" value="PAV31206.1"/>
    <property type="molecule type" value="Genomic_DNA"/>
</dbReference>
<dbReference type="InterPro" id="IPR010982">
    <property type="entry name" value="Lambda_DNA-bd_dom_sf"/>
</dbReference>
<dbReference type="Proteomes" id="UP000218887">
    <property type="component" value="Unassembled WGS sequence"/>
</dbReference>
<dbReference type="Pfam" id="PF00356">
    <property type="entry name" value="LacI"/>
    <property type="match status" value="1"/>
</dbReference>
<dbReference type="PANTHER" id="PTHR30146">
    <property type="entry name" value="LACI-RELATED TRANSCRIPTIONAL REPRESSOR"/>
    <property type="match status" value="1"/>
</dbReference>
<dbReference type="PROSITE" id="PS50932">
    <property type="entry name" value="HTH_LACI_2"/>
    <property type="match status" value="1"/>
</dbReference>
<dbReference type="GO" id="GO:0000976">
    <property type="term" value="F:transcription cis-regulatory region binding"/>
    <property type="evidence" value="ECO:0007669"/>
    <property type="project" value="TreeGrafter"/>
</dbReference>
<evidence type="ECO:0000256" key="4">
    <source>
        <dbReference type="ARBA" id="ARBA00023125"/>
    </source>
</evidence>
<dbReference type="PANTHER" id="PTHR30146:SF148">
    <property type="entry name" value="HTH-TYPE TRANSCRIPTIONAL REPRESSOR PURR-RELATED"/>
    <property type="match status" value="1"/>
</dbReference>
<evidence type="ECO:0000256" key="2">
    <source>
        <dbReference type="ARBA" id="ARBA00022491"/>
    </source>
</evidence>
<protein>
    <recommendedName>
        <fullName evidence="1">Catabolite control protein A</fullName>
    </recommendedName>
</protein>
<evidence type="ECO:0000313" key="8">
    <source>
        <dbReference type="Proteomes" id="UP000218887"/>
    </source>
</evidence>
<keyword evidence="3" id="KW-0805">Transcription regulation</keyword>
<proteinExistence type="predicted"/>
<comment type="caution">
    <text evidence="7">The sequence shown here is derived from an EMBL/GenBank/DDBJ whole genome shotgun (WGS) entry which is preliminary data.</text>
</comment>
<dbReference type="SMART" id="SM00354">
    <property type="entry name" value="HTH_LACI"/>
    <property type="match status" value="1"/>
</dbReference>
<evidence type="ECO:0000259" key="6">
    <source>
        <dbReference type="PROSITE" id="PS50932"/>
    </source>
</evidence>
<sequence length="336" mass="37883">MVTIYDISKLAEVSPMTVSRVINQSGKVSEATRAKVEKAIEELNYIPNASARYLTAKKSKILSLIITDINNPFFTKVARGAEDKAKQLGYRLMLCNSDEDIHKESDYINMLISTGVDGVLITPSEDKSKKNLRTLTKYKIPFILLDRKVEGIASDEIHGDSQEGTRKVLQHLIELGHEKIAIINGPLDVSTARERQDTYIETLQTHGLPVKDDLIFQSHYKNKNKDEVFSKLLSLDKDEWPTAIFAANNIIAINTIKELRKRSIRVPEDISVVCFDDLDPAYDLDPFLTVVSQPAYQFGYTGIQMLIDRVEKNAPSEFRKIVLPSELIVRRSSASI</sequence>
<dbReference type="InterPro" id="IPR028082">
    <property type="entry name" value="Peripla_BP_I"/>
</dbReference>
<feature type="domain" description="HTH lacI-type" evidence="6">
    <location>
        <begin position="2"/>
        <end position="56"/>
    </location>
</feature>
<dbReference type="Gene3D" id="3.40.50.2300">
    <property type="match status" value="2"/>
</dbReference>
<gene>
    <name evidence="7" type="ORF">CIL05_00675</name>
</gene>
<accession>A0A2A2IIQ9</accession>
<organism evidence="7 8">
    <name type="scientific">Virgibacillus profundi</name>
    <dbReference type="NCBI Taxonomy" id="2024555"/>
    <lineage>
        <taxon>Bacteria</taxon>
        <taxon>Bacillati</taxon>
        <taxon>Bacillota</taxon>
        <taxon>Bacilli</taxon>
        <taxon>Bacillales</taxon>
        <taxon>Bacillaceae</taxon>
        <taxon>Virgibacillus</taxon>
    </lineage>
</organism>
<name>A0A2A2IIQ9_9BACI</name>
<dbReference type="InterPro" id="IPR046335">
    <property type="entry name" value="LacI/GalR-like_sensor"/>
</dbReference>
<keyword evidence="4" id="KW-0238">DNA-binding</keyword>
<dbReference type="GO" id="GO:0003700">
    <property type="term" value="F:DNA-binding transcription factor activity"/>
    <property type="evidence" value="ECO:0007669"/>
    <property type="project" value="TreeGrafter"/>
</dbReference>
<evidence type="ECO:0000313" key="7">
    <source>
        <dbReference type="EMBL" id="PAV31206.1"/>
    </source>
</evidence>
<dbReference type="SUPFAM" id="SSF53822">
    <property type="entry name" value="Periplasmic binding protein-like I"/>
    <property type="match status" value="1"/>
</dbReference>
<dbReference type="FunFam" id="1.10.260.40:FF:000002">
    <property type="entry name" value="HTH-type transcriptional repressor PurR"/>
    <property type="match status" value="1"/>
</dbReference>
<evidence type="ECO:0000256" key="5">
    <source>
        <dbReference type="ARBA" id="ARBA00023163"/>
    </source>
</evidence>
<dbReference type="OrthoDB" id="1639518at2"/>
<keyword evidence="8" id="KW-1185">Reference proteome</keyword>